<proteinExistence type="predicted"/>
<dbReference type="PANTHER" id="PTHR34753">
    <property type="entry name" value="TELOMERASE RNA COMPONENT INTERACTING RNASE"/>
    <property type="match status" value="1"/>
</dbReference>
<feature type="region of interest" description="Disordered" evidence="1">
    <location>
        <begin position="148"/>
        <end position="188"/>
    </location>
</feature>
<dbReference type="OMA" id="NKGGAWA"/>
<gene>
    <name evidence="2" type="ORF">XELAEV_18019086mg</name>
</gene>
<feature type="compositionally biased region" description="Low complexity" evidence="1">
    <location>
        <begin position="153"/>
        <end position="166"/>
    </location>
</feature>
<dbReference type="Proteomes" id="UP000694892">
    <property type="component" value="Chromosome 3L"/>
</dbReference>
<protein>
    <recommendedName>
        <fullName evidence="4">Telomerase RNA component interacting RNase</fullName>
    </recommendedName>
</protein>
<evidence type="ECO:0000313" key="3">
    <source>
        <dbReference type="Proteomes" id="UP000694892"/>
    </source>
</evidence>
<evidence type="ECO:0000256" key="1">
    <source>
        <dbReference type="SAM" id="MobiDB-lite"/>
    </source>
</evidence>
<dbReference type="PANTHER" id="PTHR34753:SF1">
    <property type="entry name" value="TELOMERASE RNA COMPONENT INTERACTING RNASE"/>
    <property type="match status" value="1"/>
</dbReference>
<evidence type="ECO:0008006" key="4">
    <source>
        <dbReference type="Google" id="ProtNLM"/>
    </source>
</evidence>
<dbReference type="AlphaFoldDB" id="A0A974DGJ8"/>
<sequence length="246" mass="25818">MAETQCEVTEEDSEAEEEGEEAAEAPAQQREAKKPVDIPVAGKYKGATDRGSVLPPRDTAPKPLSTGLLPPPPSLASKRPSPLPVSATSCGPSPTPVPRPSPAAMYRGGEPLYSSPVAPPAPPAQALSSGINLFANDGSFMELFKKQMEAKAGEGSSSAASSAGEGQKNAEKSAEAEKRRPISIVGKRRGGAKLALKTGIVTKKPKNEEDEVVSNKGGAWAQYMAEVKKYKAHQCSDDDKTRPLVK</sequence>
<name>A0A974DGJ8_XENLA</name>
<dbReference type="GO" id="GO:0008408">
    <property type="term" value="F:3'-5' exonuclease activity"/>
    <property type="evidence" value="ECO:0007669"/>
    <property type="project" value="InterPro"/>
</dbReference>
<feature type="compositionally biased region" description="Basic and acidic residues" evidence="1">
    <location>
        <begin position="168"/>
        <end position="180"/>
    </location>
</feature>
<dbReference type="InterPro" id="IPR038838">
    <property type="entry name" value="TRIR"/>
</dbReference>
<dbReference type="EMBL" id="CM004470">
    <property type="protein sequence ID" value="OCT90471.1"/>
    <property type="molecule type" value="Genomic_DNA"/>
</dbReference>
<accession>A0A974DGJ8</accession>
<reference evidence="3" key="1">
    <citation type="journal article" date="2016" name="Nature">
        <title>Genome evolution in the allotetraploid frog Xenopus laevis.</title>
        <authorList>
            <person name="Session A.M."/>
            <person name="Uno Y."/>
            <person name="Kwon T."/>
            <person name="Chapman J.A."/>
            <person name="Toyoda A."/>
            <person name="Takahashi S."/>
            <person name="Fukui A."/>
            <person name="Hikosaka A."/>
            <person name="Suzuki A."/>
            <person name="Kondo M."/>
            <person name="van Heeringen S.J."/>
            <person name="Quigley I."/>
            <person name="Heinz S."/>
            <person name="Ogino H."/>
            <person name="Ochi H."/>
            <person name="Hellsten U."/>
            <person name="Lyons J.B."/>
            <person name="Simakov O."/>
            <person name="Putnam N."/>
            <person name="Stites J."/>
            <person name="Kuroki Y."/>
            <person name="Tanaka T."/>
            <person name="Michiue T."/>
            <person name="Watanabe M."/>
            <person name="Bogdanovic O."/>
            <person name="Lister R."/>
            <person name="Georgiou G."/>
            <person name="Paranjpe S.S."/>
            <person name="van Kruijsbergen I."/>
            <person name="Shu S."/>
            <person name="Carlson J."/>
            <person name="Kinoshita T."/>
            <person name="Ohta Y."/>
            <person name="Mawaribuchi S."/>
            <person name="Jenkins J."/>
            <person name="Grimwood J."/>
            <person name="Schmutz J."/>
            <person name="Mitros T."/>
            <person name="Mozaffari S.V."/>
            <person name="Suzuki Y."/>
            <person name="Haramoto Y."/>
            <person name="Yamamoto T.S."/>
            <person name="Takagi C."/>
            <person name="Heald R."/>
            <person name="Miller K."/>
            <person name="Haudenschild C."/>
            <person name="Kitzman J."/>
            <person name="Nakayama T."/>
            <person name="Izutsu Y."/>
            <person name="Robert J."/>
            <person name="Fortriede J."/>
            <person name="Burns K."/>
            <person name="Lotay V."/>
            <person name="Karimi K."/>
            <person name="Yasuoka Y."/>
            <person name="Dichmann D.S."/>
            <person name="Flajnik M.F."/>
            <person name="Houston D.W."/>
            <person name="Shendure J."/>
            <person name="DuPasquier L."/>
            <person name="Vize P.D."/>
            <person name="Zorn A.M."/>
            <person name="Ito M."/>
            <person name="Marcotte E.M."/>
            <person name="Wallingford J.B."/>
            <person name="Ito Y."/>
            <person name="Asashima M."/>
            <person name="Ueno N."/>
            <person name="Matsuda Y."/>
            <person name="Veenstra G.J."/>
            <person name="Fujiyama A."/>
            <person name="Harland R.M."/>
            <person name="Taira M."/>
            <person name="Rokhsar D.S."/>
        </authorList>
    </citation>
    <scope>NUCLEOTIDE SEQUENCE [LARGE SCALE GENOMIC DNA]</scope>
    <source>
        <strain evidence="3">J</strain>
    </source>
</reference>
<feature type="region of interest" description="Disordered" evidence="1">
    <location>
        <begin position="1"/>
        <end position="128"/>
    </location>
</feature>
<feature type="compositionally biased region" description="Acidic residues" evidence="1">
    <location>
        <begin position="8"/>
        <end position="23"/>
    </location>
</feature>
<evidence type="ECO:0000313" key="2">
    <source>
        <dbReference type="EMBL" id="OCT90471.1"/>
    </source>
</evidence>
<organism evidence="2 3">
    <name type="scientific">Xenopus laevis</name>
    <name type="common">African clawed frog</name>
    <dbReference type="NCBI Taxonomy" id="8355"/>
    <lineage>
        <taxon>Eukaryota</taxon>
        <taxon>Metazoa</taxon>
        <taxon>Chordata</taxon>
        <taxon>Craniata</taxon>
        <taxon>Vertebrata</taxon>
        <taxon>Euteleostomi</taxon>
        <taxon>Amphibia</taxon>
        <taxon>Batrachia</taxon>
        <taxon>Anura</taxon>
        <taxon>Pipoidea</taxon>
        <taxon>Pipidae</taxon>
        <taxon>Xenopodinae</taxon>
        <taxon>Xenopus</taxon>
        <taxon>Xenopus</taxon>
    </lineage>
</organism>
<dbReference type="GO" id="GO:0008409">
    <property type="term" value="F:5'-3' exonuclease activity"/>
    <property type="evidence" value="ECO:0007669"/>
    <property type="project" value="InterPro"/>
</dbReference>